<keyword evidence="3 6" id="KW-0479">Metal-binding</keyword>
<dbReference type="GO" id="GO:0010333">
    <property type="term" value="F:terpene synthase activity"/>
    <property type="evidence" value="ECO:0007669"/>
    <property type="project" value="InterPro"/>
</dbReference>
<dbReference type="Proteomes" id="UP000623467">
    <property type="component" value="Unassembled WGS sequence"/>
</dbReference>
<dbReference type="SUPFAM" id="SSF48576">
    <property type="entry name" value="Terpenoid synthases"/>
    <property type="match status" value="1"/>
</dbReference>
<evidence type="ECO:0000256" key="5">
    <source>
        <dbReference type="ARBA" id="ARBA00023239"/>
    </source>
</evidence>
<proteinExistence type="inferred from homology"/>
<name>A0A8H6ZAY0_9AGAR</name>
<comment type="cofactor">
    <cofactor evidence="1 6">
        <name>Mg(2+)</name>
        <dbReference type="ChEBI" id="CHEBI:18420"/>
    </cofactor>
</comment>
<dbReference type="EC" id="4.2.3.-" evidence="6"/>
<dbReference type="Pfam" id="PF19086">
    <property type="entry name" value="Terpene_syn_C_2"/>
    <property type="match status" value="1"/>
</dbReference>
<dbReference type="GO" id="GO:0008299">
    <property type="term" value="P:isoprenoid biosynthetic process"/>
    <property type="evidence" value="ECO:0007669"/>
    <property type="project" value="UniProtKB-ARBA"/>
</dbReference>
<comment type="similarity">
    <text evidence="2 6">Belongs to the terpene synthase family.</text>
</comment>
<protein>
    <recommendedName>
        <fullName evidence="6">Terpene synthase</fullName>
        <ecNumber evidence="6">4.2.3.-</ecNumber>
    </recommendedName>
</protein>
<dbReference type="InterPro" id="IPR008949">
    <property type="entry name" value="Isoprenoid_synthase_dom_sf"/>
</dbReference>
<evidence type="ECO:0000256" key="4">
    <source>
        <dbReference type="ARBA" id="ARBA00022842"/>
    </source>
</evidence>
<accession>A0A8H6ZAY0</accession>
<dbReference type="OrthoDB" id="6486656at2759"/>
<dbReference type="PANTHER" id="PTHR35201:SF4">
    <property type="entry name" value="BETA-PINACENE SYNTHASE-RELATED"/>
    <property type="match status" value="1"/>
</dbReference>
<keyword evidence="4 6" id="KW-0460">Magnesium</keyword>
<evidence type="ECO:0000256" key="3">
    <source>
        <dbReference type="ARBA" id="ARBA00022723"/>
    </source>
</evidence>
<evidence type="ECO:0000313" key="8">
    <source>
        <dbReference type="Proteomes" id="UP000623467"/>
    </source>
</evidence>
<evidence type="ECO:0000256" key="6">
    <source>
        <dbReference type="RuleBase" id="RU366034"/>
    </source>
</evidence>
<evidence type="ECO:0000256" key="2">
    <source>
        <dbReference type="ARBA" id="ARBA00006333"/>
    </source>
</evidence>
<keyword evidence="8" id="KW-1185">Reference proteome</keyword>
<evidence type="ECO:0000256" key="1">
    <source>
        <dbReference type="ARBA" id="ARBA00001946"/>
    </source>
</evidence>
<dbReference type="PANTHER" id="PTHR35201">
    <property type="entry name" value="TERPENE SYNTHASE"/>
    <property type="match status" value="1"/>
</dbReference>
<dbReference type="AlphaFoldDB" id="A0A8H6ZAY0"/>
<dbReference type="EMBL" id="JACAZH010000002">
    <property type="protein sequence ID" value="KAF7374174.1"/>
    <property type="molecule type" value="Genomic_DNA"/>
</dbReference>
<evidence type="ECO:0000313" key="7">
    <source>
        <dbReference type="EMBL" id="KAF7374174.1"/>
    </source>
</evidence>
<comment type="caution">
    <text evidence="7">The sequence shown here is derived from an EMBL/GenBank/DDBJ whole genome shotgun (WGS) entry which is preliminary data.</text>
</comment>
<gene>
    <name evidence="7" type="ORF">MSAN_00299200</name>
</gene>
<dbReference type="InterPro" id="IPR034686">
    <property type="entry name" value="Terpene_cyclase-like_2"/>
</dbReference>
<keyword evidence="5 6" id="KW-0456">Lyase</keyword>
<dbReference type="Gene3D" id="1.10.600.10">
    <property type="entry name" value="Farnesyl Diphosphate Synthase"/>
    <property type="match status" value="1"/>
</dbReference>
<organism evidence="7 8">
    <name type="scientific">Mycena sanguinolenta</name>
    <dbReference type="NCBI Taxonomy" id="230812"/>
    <lineage>
        <taxon>Eukaryota</taxon>
        <taxon>Fungi</taxon>
        <taxon>Dikarya</taxon>
        <taxon>Basidiomycota</taxon>
        <taxon>Agaricomycotina</taxon>
        <taxon>Agaricomycetes</taxon>
        <taxon>Agaricomycetidae</taxon>
        <taxon>Agaricales</taxon>
        <taxon>Marasmiineae</taxon>
        <taxon>Mycenaceae</taxon>
        <taxon>Mycena</taxon>
    </lineage>
</organism>
<sequence>MSATVYYIPQTLRNWPWKLVGPNPYDQEADAEVTSWIRDFERISATRLPPAVARVATSLASWAYPYATLYDLRSCGDMMLVFNMIDDYIDRLDAKVAKSVCDMIMDAMENLDKPLPEGESSIVPEFARQFWQRASLNAPKAARERFLKAYHQYLDAVVQEAQHRSTSFNCTTDEYMSIRRGSIGSGPAFALMEISLGLDLPHEVMEHPAIVSLIRDASDIIILTNVNATPFIAILRGAVQWISDRNDEAVERFLAIRDDVHNHGNGVPSWGKDIDLQLEKYINGMGKWSYYLVRHSFTAPLKLIGFVRMTNGASVAGDTLGRKALKFNDLAPSSSRSTYIPPPSLHTYATYVMLIFEHTPEILMILLFYPVEA</sequence>
<reference evidence="7" key="1">
    <citation type="submission" date="2020-05" db="EMBL/GenBank/DDBJ databases">
        <title>Mycena genomes resolve the evolution of fungal bioluminescence.</title>
        <authorList>
            <person name="Tsai I.J."/>
        </authorList>
    </citation>
    <scope>NUCLEOTIDE SEQUENCE</scope>
    <source>
        <strain evidence="7">160909Yilan</strain>
    </source>
</reference>
<dbReference type="GO" id="GO:0046872">
    <property type="term" value="F:metal ion binding"/>
    <property type="evidence" value="ECO:0007669"/>
    <property type="project" value="UniProtKB-KW"/>
</dbReference>